<accession>A0ABV7YWN5</accession>
<name>A0ABV7YWN5_9BACT</name>
<dbReference type="Proteomes" id="UP001595616">
    <property type="component" value="Unassembled WGS sequence"/>
</dbReference>
<organism evidence="1 2">
    <name type="scientific">Lacihabitans lacunae</name>
    <dbReference type="NCBI Taxonomy" id="1028214"/>
    <lineage>
        <taxon>Bacteria</taxon>
        <taxon>Pseudomonadati</taxon>
        <taxon>Bacteroidota</taxon>
        <taxon>Cytophagia</taxon>
        <taxon>Cytophagales</taxon>
        <taxon>Leadbetterellaceae</taxon>
        <taxon>Lacihabitans</taxon>
    </lineage>
</organism>
<sequence length="47" mass="5545">MLKRNSVNKNKIDHRYKNNKNLNDMRHALLTLLCLWPILAAAQQVEN</sequence>
<proteinExistence type="predicted"/>
<gene>
    <name evidence="1" type="ORF">ACFOOI_11320</name>
</gene>
<comment type="caution">
    <text evidence="1">The sequence shown here is derived from an EMBL/GenBank/DDBJ whole genome shotgun (WGS) entry which is preliminary data.</text>
</comment>
<protein>
    <submittedName>
        <fullName evidence="1">Uncharacterized protein</fullName>
    </submittedName>
</protein>
<evidence type="ECO:0000313" key="2">
    <source>
        <dbReference type="Proteomes" id="UP001595616"/>
    </source>
</evidence>
<keyword evidence="2" id="KW-1185">Reference proteome</keyword>
<evidence type="ECO:0000313" key="1">
    <source>
        <dbReference type="EMBL" id="MFC3811247.1"/>
    </source>
</evidence>
<reference evidence="2" key="1">
    <citation type="journal article" date="2019" name="Int. J. Syst. Evol. Microbiol.">
        <title>The Global Catalogue of Microorganisms (GCM) 10K type strain sequencing project: providing services to taxonomists for standard genome sequencing and annotation.</title>
        <authorList>
            <consortium name="The Broad Institute Genomics Platform"/>
            <consortium name="The Broad Institute Genome Sequencing Center for Infectious Disease"/>
            <person name="Wu L."/>
            <person name="Ma J."/>
        </authorList>
    </citation>
    <scope>NUCLEOTIDE SEQUENCE [LARGE SCALE GENOMIC DNA]</scope>
    <source>
        <strain evidence="2">CECT 7956</strain>
    </source>
</reference>
<dbReference type="EMBL" id="JBHRYQ010000001">
    <property type="protein sequence ID" value="MFC3811247.1"/>
    <property type="molecule type" value="Genomic_DNA"/>
</dbReference>
<dbReference type="RefSeq" id="WP_379838089.1">
    <property type="nucleotide sequence ID" value="NZ_JBHRYQ010000001.1"/>
</dbReference>